<dbReference type="Gene3D" id="1.20.5.2050">
    <property type="match status" value="1"/>
</dbReference>
<dbReference type="EMBL" id="JAAMRD010000012">
    <property type="protein sequence ID" value="MBA1305741.1"/>
    <property type="molecule type" value="Genomic_DNA"/>
</dbReference>
<evidence type="ECO:0000313" key="1">
    <source>
        <dbReference type="EMBL" id="MBA1305741.1"/>
    </source>
</evidence>
<dbReference type="Proteomes" id="UP001138621">
    <property type="component" value="Unassembled WGS sequence"/>
</dbReference>
<dbReference type="AlphaFoldDB" id="A0AA40V7F2"/>
<dbReference type="RefSeq" id="WP_181121497.1">
    <property type="nucleotide sequence ID" value="NZ_JAAMRD010000012.1"/>
</dbReference>
<sequence length="169" mass="19370">MYGITAITHYNGAKAWRVTLYRAGAKQVEKEFPFLSHGGELQALAKAQAYRDEQMLLHPPQLSREVRQRLRQTNTSGHAGVSRYRIGKHWYWVAQTKRRDGKPLKKSFRIDRYGEDQAKALAIEERKRQLLLIDHVVLRSAEAQNQYARLLTAGRLDTDALGKCPQSPS</sequence>
<reference evidence="1" key="1">
    <citation type="submission" date="2020-02" db="EMBL/GenBank/DDBJ databases">
        <title>Synteny-based analysis reveals conserved mechanism for high triclosan tolerance in Pseudomonas, as well as instances of horizontal transfer.</title>
        <authorList>
            <person name="Mcfarland A.G."/>
            <person name="Bertucci H.K."/>
            <person name="Litmann E."/>
            <person name="Shen J."/>
            <person name="Huttenhower C."/>
            <person name="Hartmann E.M."/>
        </authorList>
    </citation>
    <scope>NUCLEOTIDE SEQUENCE</scope>
    <source>
        <strain evidence="1">109A1</strain>
    </source>
</reference>
<comment type="caution">
    <text evidence="1">The sequence shown here is derived from an EMBL/GenBank/DDBJ whole genome shotgun (WGS) entry which is preliminary data.</text>
</comment>
<evidence type="ECO:0000313" key="2">
    <source>
        <dbReference type="Proteomes" id="UP001138621"/>
    </source>
</evidence>
<evidence type="ECO:0008006" key="3">
    <source>
        <dbReference type="Google" id="ProtNLM"/>
    </source>
</evidence>
<name>A0AA40V7F2_STUST</name>
<organism evidence="1 2">
    <name type="scientific">Stutzerimonas stutzeri</name>
    <name type="common">Pseudomonas stutzeri</name>
    <dbReference type="NCBI Taxonomy" id="316"/>
    <lineage>
        <taxon>Bacteria</taxon>
        <taxon>Pseudomonadati</taxon>
        <taxon>Pseudomonadota</taxon>
        <taxon>Gammaproteobacteria</taxon>
        <taxon>Pseudomonadales</taxon>
        <taxon>Pseudomonadaceae</taxon>
        <taxon>Stutzerimonas</taxon>
    </lineage>
</organism>
<protein>
    <recommendedName>
        <fullName evidence="3">AP2 domain-containing protein</fullName>
    </recommendedName>
</protein>
<gene>
    <name evidence="1" type="ORF">G7024_15200</name>
</gene>
<accession>A0AA40V7F2</accession>
<proteinExistence type="predicted"/>